<reference evidence="5 6" key="1">
    <citation type="submission" date="2023-07" db="EMBL/GenBank/DDBJ databases">
        <title>Genomic Encyclopedia of Type Strains, Phase IV (KMG-IV): sequencing the most valuable type-strain genomes for metagenomic binning, comparative biology and taxonomic classification.</title>
        <authorList>
            <person name="Goeker M."/>
        </authorList>
    </citation>
    <scope>NUCLEOTIDE SEQUENCE [LARGE SCALE GENOMIC DNA]</scope>
    <source>
        <strain evidence="5 6">DSM 12751</strain>
    </source>
</reference>
<evidence type="ECO:0000256" key="1">
    <source>
        <dbReference type="ARBA" id="ARBA00023015"/>
    </source>
</evidence>
<proteinExistence type="predicted"/>
<dbReference type="PANTHER" id="PTHR42756">
    <property type="entry name" value="TRANSCRIPTIONAL REGULATOR, MARR"/>
    <property type="match status" value="1"/>
</dbReference>
<dbReference type="PROSITE" id="PS50995">
    <property type="entry name" value="HTH_MARR_2"/>
    <property type="match status" value="1"/>
</dbReference>
<feature type="domain" description="HTH marR-type" evidence="4">
    <location>
        <begin position="10"/>
        <end position="142"/>
    </location>
</feature>
<dbReference type="InterPro" id="IPR036388">
    <property type="entry name" value="WH-like_DNA-bd_sf"/>
</dbReference>
<keyword evidence="6" id="KW-1185">Reference proteome</keyword>
<keyword evidence="3" id="KW-0804">Transcription</keyword>
<dbReference type="Proteomes" id="UP001235840">
    <property type="component" value="Unassembled WGS sequence"/>
</dbReference>
<protein>
    <submittedName>
        <fullName evidence="5">DNA-binding MarR family transcriptional regulator</fullName>
    </submittedName>
</protein>
<accession>A0ABT9VZG4</accession>
<dbReference type="InterPro" id="IPR000835">
    <property type="entry name" value="HTH_MarR-typ"/>
</dbReference>
<dbReference type="Pfam" id="PF01047">
    <property type="entry name" value="MarR"/>
    <property type="match status" value="1"/>
</dbReference>
<dbReference type="Gene3D" id="1.10.10.10">
    <property type="entry name" value="Winged helix-like DNA-binding domain superfamily/Winged helix DNA-binding domain"/>
    <property type="match status" value="1"/>
</dbReference>
<evidence type="ECO:0000259" key="4">
    <source>
        <dbReference type="PROSITE" id="PS50995"/>
    </source>
</evidence>
<dbReference type="InterPro" id="IPR036390">
    <property type="entry name" value="WH_DNA-bd_sf"/>
</dbReference>
<evidence type="ECO:0000313" key="6">
    <source>
        <dbReference type="Proteomes" id="UP001235840"/>
    </source>
</evidence>
<dbReference type="EMBL" id="JAUSTY010000007">
    <property type="protein sequence ID" value="MDQ0166264.1"/>
    <property type="molecule type" value="Genomic_DNA"/>
</dbReference>
<dbReference type="PANTHER" id="PTHR42756:SF1">
    <property type="entry name" value="TRANSCRIPTIONAL REPRESSOR OF EMRAB OPERON"/>
    <property type="match status" value="1"/>
</dbReference>
<dbReference type="SUPFAM" id="SSF46785">
    <property type="entry name" value="Winged helix' DNA-binding domain"/>
    <property type="match status" value="1"/>
</dbReference>
<keyword evidence="1" id="KW-0805">Transcription regulation</keyword>
<dbReference type="GO" id="GO:0003677">
    <property type="term" value="F:DNA binding"/>
    <property type="evidence" value="ECO:0007669"/>
    <property type="project" value="UniProtKB-KW"/>
</dbReference>
<sequence>MDDQKIRLAINQIDQAFYTVMRLLGPKVSELLERFDLTKDQFFLLSIICKDDRVTPSFLAQQLRVKPSAVTAMIDRLAKNEFVIRERDETDRRVIYITMSAKGREALKHAMETRDQVIAKYLSQFTEQEYKHFIYGFQKLERLIKEDME</sequence>
<dbReference type="SMART" id="SM00347">
    <property type="entry name" value="HTH_MARR"/>
    <property type="match status" value="1"/>
</dbReference>
<name>A0ABT9VZG4_9BACI</name>
<evidence type="ECO:0000313" key="5">
    <source>
        <dbReference type="EMBL" id="MDQ0166264.1"/>
    </source>
</evidence>
<organism evidence="5 6">
    <name type="scientific">Caldalkalibacillus horti</name>
    <dbReference type="NCBI Taxonomy" id="77523"/>
    <lineage>
        <taxon>Bacteria</taxon>
        <taxon>Bacillati</taxon>
        <taxon>Bacillota</taxon>
        <taxon>Bacilli</taxon>
        <taxon>Bacillales</taxon>
        <taxon>Bacillaceae</taxon>
        <taxon>Caldalkalibacillus</taxon>
    </lineage>
</organism>
<comment type="caution">
    <text evidence="5">The sequence shown here is derived from an EMBL/GenBank/DDBJ whole genome shotgun (WGS) entry which is preliminary data.</text>
</comment>
<keyword evidence="2 5" id="KW-0238">DNA-binding</keyword>
<dbReference type="PRINTS" id="PR00598">
    <property type="entry name" value="HTHMARR"/>
</dbReference>
<dbReference type="RefSeq" id="WP_307394318.1">
    <property type="nucleotide sequence ID" value="NZ_BAAADK010000048.1"/>
</dbReference>
<evidence type="ECO:0000256" key="3">
    <source>
        <dbReference type="ARBA" id="ARBA00023163"/>
    </source>
</evidence>
<evidence type="ECO:0000256" key="2">
    <source>
        <dbReference type="ARBA" id="ARBA00023125"/>
    </source>
</evidence>
<gene>
    <name evidence="5" type="ORF">J2S11_002165</name>
</gene>